<dbReference type="RefSeq" id="WP_073133728.1">
    <property type="nucleotide sequence ID" value="NZ_FQWQ01000001.1"/>
</dbReference>
<sequence length="110" mass="12587">MKVHLIRKETIRKFVEENARSRSSFELWLTAIKFADWAIPPDIKKTFGAADVLGKGCSRVVFDIAGNAYRMICKYAFGETQVHLFICWIGTHAEYSALCSKGDQYTVKQY</sequence>
<evidence type="ECO:0000313" key="2">
    <source>
        <dbReference type="Proteomes" id="UP000184212"/>
    </source>
</evidence>
<name>A0A1M5NES0_9BACT</name>
<protein>
    <submittedName>
        <fullName evidence="1">HigB_toxin, RelE-like toxic component of a toxin-antitoxin system</fullName>
    </submittedName>
</protein>
<dbReference type="GO" id="GO:0003723">
    <property type="term" value="F:RNA binding"/>
    <property type="evidence" value="ECO:0007669"/>
    <property type="project" value="InterPro"/>
</dbReference>
<gene>
    <name evidence="1" type="ORF">SAMN04488109_2274</name>
</gene>
<proteinExistence type="predicted"/>
<keyword evidence="2" id="KW-1185">Reference proteome</keyword>
<dbReference type="STRING" id="947013.SAMN04488109_2274"/>
<organism evidence="1 2">
    <name type="scientific">Chryseolinea serpens</name>
    <dbReference type="NCBI Taxonomy" id="947013"/>
    <lineage>
        <taxon>Bacteria</taxon>
        <taxon>Pseudomonadati</taxon>
        <taxon>Bacteroidota</taxon>
        <taxon>Cytophagia</taxon>
        <taxon>Cytophagales</taxon>
        <taxon>Fulvivirgaceae</taxon>
        <taxon>Chryseolinea</taxon>
    </lineage>
</organism>
<accession>A0A1M5NES0</accession>
<dbReference type="InterPro" id="IPR018669">
    <property type="entry name" value="Toxin_HigB"/>
</dbReference>
<dbReference type="OrthoDB" id="9799912at2"/>
<dbReference type="AlphaFoldDB" id="A0A1M5NES0"/>
<dbReference type="GO" id="GO:0110001">
    <property type="term" value="C:toxin-antitoxin complex"/>
    <property type="evidence" value="ECO:0007669"/>
    <property type="project" value="InterPro"/>
</dbReference>
<dbReference type="Proteomes" id="UP000184212">
    <property type="component" value="Unassembled WGS sequence"/>
</dbReference>
<evidence type="ECO:0000313" key="1">
    <source>
        <dbReference type="EMBL" id="SHG87679.1"/>
    </source>
</evidence>
<reference evidence="1 2" key="1">
    <citation type="submission" date="2016-11" db="EMBL/GenBank/DDBJ databases">
        <authorList>
            <person name="Jaros S."/>
            <person name="Januszkiewicz K."/>
            <person name="Wedrychowicz H."/>
        </authorList>
    </citation>
    <scope>NUCLEOTIDE SEQUENCE [LARGE SCALE GENOMIC DNA]</scope>
    <source>
        <strain evidence="1 2">DSM 24574</strain>
    </source>
</reference>
<dbReference type="GO" id="GO:0004519">
    <property type="term" value="F:endonuclease activity"/>
    <property type="evidence" value="ECO:0007669"/>
    <property type="project" value="InterPro"/>
</dbReference>
<dbReference type="Pfam" id="PF09907">
    <property type="entry name" value="HigB_toxin"/>
    <property type="match status" value="1"/>
</dbReference>
<dbReference type="EMBL" id="FQWQ01000001">
    <property type="protein sequence ID" value="SHG87679.1"/>
    <property type="molecule type" value="Genomic_DNA"/>
</dbReference>